<protein>
    <recommendedName>
        <fullName evidence="3">4-oxalocrotonate tautomerase</fullName>
    </recommendedName>
</protein>
<organism evidence="1 2">
    <name type="scientific">Clostridium manihotivorum</name>
    <dbReference type="NCBI Taxonomy" id="2320868"/>
    <lineage>
        <taxon>Bacteria</taxon>
        <taxon>Bacillati</taxon>
        <taxon>Bacillota</taxon>
        <taxon>Clostridia</taxon>
        <taxon>Eubacteriales</taxon>
        <taxon>Clostridiaceae</taxon>
        <taxon>Clostridium</taxon>
    </lineage>
</organism>
<sequence>MVGFEENQTLYFKGRRLQYGAFVEVKIFGGATKDALNKFTKALCALYAKELSINPDCIYVKYEEVNNWGWNGANF</sequence>
<dbReference type="Gene3D" id="3.30.429.10">
    <property type="entry name" value="Macrophage Migration Inhibitory Factor"/>
    <property type="match status" value="1"/>
</dbReference>
<keyword evidence="2" id="KW-1185">Reference proteome</keyword>
<evidence type="ECO:0000313" key="1">
    <source>
        <dbReference type="EMBL" id="QAA30902.1"/>
    </source>
</evidence>
<dbReference type="Proteomes" id="UP000286268">
    <property type="component" value="Chromosome"/>
</dbReference>
<dbReference type="OrthoDB" id="5769863at2"/>
<dbReference type="KEGG" id="cmah:C1I91_04050"/>
<dbReference type="EMBL" id="CP025746">
    <property type="protein sequence ID" value="QAA30902.1"/>
    <property type="molecule type" value="Genomic_DNA"/>
</dbReference>
<gene>
    <name evidence="1" type="ORF">C1I91_04050</name>
</gene>
<dbReference type="InterPro" id="IPR014347">
    <property type="entry name" value="Tautomerase/MIF_sf"/>
</dbReference>
<evidence type="ECO:0000313" key="2">
    <source>
        <dbReference type="Proteomes" id="UP000286268"/>
    </source>
</evidence>
<evidence type="ECO:0008006" key="3">
    <source>
        <dbReference type="Google" id="ProtNLM"/>
    </source>
</evidence>
<dbReference type="AlphaFoldDB" id="A0A410DP99"/>
<dbReference type="SUPFAM" id="SSF55331">
    <property type="entry name" value="Tautomerase/MIF"/>
    <property type="match status" value="1"/>
</dbReference>
<dbReference type="Pfam" id="PF01187">
    <property type="entry name" value="MIF"/>
    <property type="match status" value="1"/>
</dbReference>
<reference evidence="1 2" key="1">
    <citation type="submission" date="2018-01" db="EMBL/GenBank/DDBJ databases">
        <title>Genome Sequencing and Assembly of Anaerobacter polyendosporus strain CT4.</title>
        <authorList>
            <person name="Tachaapaikoon C."/>
            <person name="Sutheeworapong S."/>
            <person name="Jenjaroenpun P."/>
            <person name="Wongsurawat T."/>
            <person name="Nookeaw I."/>
            <person name="Cheawchanlertfa P."/>
            <person name="Kosugi A."/>
            <person name="Cheevadhanarak S."/>
            <person name="Ratanakhanokchai K."/>
        </authorList>
    </citation>
    <scope>NUCLEOTIDE SEQUENCE [LARGE SCALE GENOMIC DNA]</scope>
    <source>
        <strain evidence="1 2">CT4</strain>
    </source>
</reference>
<accession>A0A410DP99</accession>
<dbReference type="InterPro" id="IPR001398">
    <property type="entry name" value="Macrophage_inhib_fac"/>
</dbReference>
<name>A0A410DP99_9CLOT</name>
<proteinExistence type="predicted"/>